<dbReference type="Proteomes" id="UP000008206">
    <property type="component" value="Chromosome"/>
</dbReference>
<name>E0UJ75_GLOV7</name>
<sequence length="66" mass="6983">MACNCGNGCNCAKCQGSKITVNGTELLISGEEGLDYIAVNPKTGIKGTVYRSQIISSEKRKDTLLS</sequence>
<organism evidence="1 2">
    <name type="scientific">Gloeothece verrucosa (strain PCC 7822)</name>
    <name type="common">Cyanothece sp. (strain PCC 7822)</name>
    <dbReference type="NCBI Taxonomy" id="497965"/>
    <lineage>
        <taxon>Bacteria</taxon>
        <taxon>Bacillati</taxon>
        <taxon>Cyanobacteriota</taxon>
        <taxon>Cyanophyceae</taxon>
        <taxon>Oscillatoriophycideae</taxon>
        <taxon>Chroococcales</taxon>
        <taxon>Aphanothecaceae</taxon>
        <taxon>Gloeothece</taxon>
        <taxon>Gloeothece verrucosa</taxon>
    </lineage>
</organism>
<dbReference type="KEGG" id="cyj:Cyan7822_3846"/>
<protein>
    <submittedName>
        <fullName evidence="1">Uncharacterized protein</fullName>
    </submittedName>
</protein>
<dbReference type="EMBL" id="CP002198">
    <property type="protein sequence ID" value="ADN15778.1"/>
    <property type="molecule type" value="Genomic_DNA"/>
</dbReference>
<evidence type="ECO:0000313" key="2">
    <source>
        <dbReference type="Proteomes" id="UP000008206"/>
    </source>
</evidence>
<dbReference type="STRING" id="497965.Cyan7822_3846"/>
<evidence type="ECO:0000313" key="1">
    <source>
        <dbReference type="EMBL" id="ADN15778.1"/>
    </source>
</evidence>
<proteinExistence type="predicted"/>
<keyword evidence="2" id="KW-1185">Reference proteome</keyword>
<gene>
    <name evidence="1" type="ordered locus">Cyan7822_3846</name>
</gene>
<dbReference type="HOGENOM" id="CLU_2823929_0_0_3"/>
<accession>E0UJ75</accession>
<dbReference type="AlphaFoldDB" id="E0UJ75"/>
<reference evidence="2" key="1">
    <citation type="journal article" date="2011" name="MBio">
        <title>Novel metabolic attributes of the genus Cyanothece, comprising a group of unicellular nitrogen-fixing Cyanobacteria.</title>
        <authorList>
            <person name="Bandyopadhyay A."/>
            <person name="Elvitigala T."/>
            <person name="Welsh E."/>
            <person name="Stockel J."/>
            <person name="Liberton M."/>
            <person name="Min H."/>
            <person name="Sherman L.A."/>
            <person name="Pakrasi H.B."/>
        </authorList>
    </citation>
    <scope>NUCLEOTIDE SEQUENCE [LARGE SCALE GENOMIC DNA]</scope>
    <source>
        <strain evidence="2">PCC 7822</strain>
    </source>
</reference>